<dbReference type="EMBL" id="CR522870">
    <property type="protein sequence ID" value="CAG36589.1"/>
    <property type="molecule type" value="Genomic_DNA"/>
</dbReference>
<name>Q6AM36_DESPS</name>
<evidence type="ECO:0000313" key="8">
    <source>
        <dbReference type="Proteomes" id="UP000000602"/>
    </source>
</evidence>
<evidence type="ECO:0000313" key="7">
    <source>
        <dbReference type="EMBL" id="CAG36589.1"/>
    </source>
</evidence>
<evidence type="ECO:0000256" key="1">
    <source>
        <dbReference type="ARBA" id="ARBA00022630"/>
    </source>
</evidence>
<protein>
    <recommendedName>
        <fullName evidence="6">Amine oxidase domain-containing protein</fullName>
    </recommendedName>
</protein>
<keyword evidence="4" id="KW-0521">NADP</keyword>
<dbReference type="AlphaFoldDB" id="Q6AM36"/>
<dbReference type="PRINTS" id="PR00420">
    <property type="entry name" value="RNGMNOXGNASE"/>
</dbReference>
<dbReference type="GO" id="GO:0016491">
    <property type="term" value="F:oxidoreductase activity"/>
    <property type="evidence" value="ECO:0007669"/>
    <property type="project" value="InterPro"/>
</dbReference>
<sequence>MRADVVIIGSGISGLTAGALLAKHGKKVVILEKSRYPGGSIRQFTRKRHAFDVGFHYTGCLGEGEVLNFLWKHCGVLQSLDIIPSDPAGYDHFEDGASGRVIRGYFSYEKLAEELEREFPRELQGIRKYLKTVQENCQDVPFYKPHLPLLPFLRGYKENAQSLSSFLKSITDDRLLRAVLEAPGFLYGVPTADASLEVHSLVAHGYYSGAYKVAGGGQSVVDSFANALDKYGATLTLNAEVTSVLVNNGMTAGVQLASGEEITCQQVIYTGHPSQSLDLLPPQGFRPAYKTRVKNLRPSLSMFAVFAESEKRVDCADGILNYYLFPKEGAILPQQSQLAPHQRTMLMTSGAPAVPQKGLHGQGNDVILLSTGYWQDIEQFAGKNSPPRGPEYTEWKRAIAEKMIHRAEEKWGDICGTLNPLATASPLTFRDELSAPSGCTYGAMHCLGQFNPDVRTRLPGFYLSGQSTLMTGVVGASVAGLVSAGEILGLEDLWRSVQL</sequence>
<accession>Q6AM36</accession>
<dbReference type="InterPro" id="IPR002937">
    <property type="entry name" value="Amino_oxidase"/>
</dbReference>
<feature type="domain" description="Amine oxidase" evidence="6">
    <location>
        <begin position="12"/>
        <end position="313"/>
    </location>
</feature>
<evidence type="ECO:0000256" key="4">
    <source>
        <dbReference type="ARBA" id="ARBA00022857"/>
    </source>
</evidence>
<keyword evidence="8" id="KW-1185">Reference proteome</keyword>
<evidence type="ECO:0000256" key="3">
    <source>
        <dbReference type="ARBA" id="ARBA00022827"/>
    </source>
</evidence>
<dbReference type="KEGG" id="dps:DP1860"/>
<evidence type="ECO:0000256" key="5">
    <source>
        <dbReference type="ARBA" id="ARBA00023027"/>
    </source>
</evidence>
<reference evidence="8" key="1">
    <citation type="journal article" date="2004" name="Environ. Microbiol.">
        <title>The genome of Desulfotalea psychrophila, a sulfate-reducing bacterium from permanently cold Arctic sediments.</title>
        <authorList>
            <person name="Rabus R."/>
            <person name="Ruepp A."/>
            <person name="Frickey T."/>
            <person name="Rattei T."/>
            <person name="Fartmann B."/>
            <person name="Stark M."/>
            <person name="Bauer M."/>
            <person name="Zibat A."/>
            <person name="Lombardot T."/>
            <person name="Becker I."/>
            <person name="Amann J."/>
            <person name="Gellner K."/>
            <person name="Teeling H."/>
            <person name="Leuschner W.D."/>
            <person name="Gloeckner F.-O."/>
            <person name="Lupas A.N."/>
            <person name="Amann R."/>
            <person name="Klenk H.-P."/>
        </authorList>
    </citation>
    <scope>NUCLEOTIDE SEQUENCE [LARGE SCALE GENOMIC DNA]</scope>
    <source>
        <strain evidence="8">DSM 12343 / LSv54</strain>
    </source>
</reference>
<dbReference type="Gene3D" id="3.50.50.60">
    <property type="entry name" value="FAD/NAD(P)-binding domain"/>
    <property type="match status" value="2"/>
</dbReference>
<gene>
    <name evidence="7" type="ordered locus">DP1860</name>
</gene>
<keyword evidence="2" id="KW-0732">Signal</keyword>
<organism evidence="7 8">
    <name type="scientific">Desulfotalea psychrophila (strain LSv54 / DSM 12343)</name>
    <dbReference type="NCBI Taxonomy" id="177439"/>
    <lineage>
        <taxon>Bacteria</taxon>
        <taxon>Pseudomonadati</taxon>
        <taxon>Thermodesulfobacteriota</taxon>
        <taxon>Desulfobulbia</taxon>
        <taxon>Desulfobulbales</taxon>
        <taxon>Desulfocapsaceae</taxon>
        <taxon>Desulfotalea</taxon>
    </lineage>
</organism>
<evidence type="ECO:0000259" key="6">
    <source>
        <dbReference type="Pfam" id="PF01593"/>
    </source>
</evidence>
<keyword evidence="1" id="KW-0285">Flavoprotein</keyword>
<dbReference type="InterPro" id="IPR036188">
    <property type="entry name" value="FAD/NAD-bd_sf"/>
</dbReference>
<dbReference type="STRING" id="177439.DP1860"/>
<dbReference type="PANTHER" id="PTHR46091">
    <property type="entry name" value="BLR7054 PROTEIN"/>
    <property type="match status" value="1"/>
</dbReference>
<dbReference type="Proteomes" id="UP000000602">
    <property type="component" value="Chromosome"/>
</dbReference>
<dbReference type="InterPro" id="IPR052206">
    <property type="entry name" value="Retinol_saturase"/>
</dbReference>
<dbReference type="eggNOG" id="COG1233">
    <property type="taxonomic scope" value="Bacteria"/>
</dbReference>
<dbReference type="SUPFAM" id="SSF51905">
    <property type="entry name" value="FAD/NAD(P)-binding domain"/>
    <property type="match status" value="1"/>
</dbReference>
<dbReference type="PANTHER" id="PTHR46091:SF3">
    <property type="entry name" value="AMINE OXIDASE DOMAIN-CONTAINING PROTEIN"/>
    <property type="match status" value="1"/>
</dbReference>
<keyword evidence="3" id="KW-0274">FAD</keyword>
<dbReference type="RefSeq" id="WP_011189101.1">
    <property type="nucleotide sequence ID" value="NC_006138.1"/>
</dbReference>
<proteinExistence type="predicted"/>
<evidence type="ECO:0000256" key="2">
    <source>
        <dbReference type="ARBA" id="ARBA00022729"/>
    </source>
</evidence>
<dbReference type="HOGENOM" id="CLU_019722_1_2_7"/>
<dbReference type="Pfam" id="PF01593">
    <property type="entry name" value="Amino_oxidase"/>
    <property type="match status" value="1"/>
</dbReference>
<keyword evidence="5" id="KW-0520">NAD</keyword>